<dbReference type="PANTHER" id="PTHR34137">
    <property type="entry name" value="EXODEOXYRIBONUCLEASE 7 SMALL SUBUNIT"/>
    <property type="match status" value="1"/>
</dbReference>
<dbReference type="NCBIfam" id="TIGR01280">
    <property type="entry name" value="xseB"/>
    <property type="match status" value="1"/>
</dbReference>
<dbReference type="HAMAP" id="MF_00337">
    <property type="entry name" value="Exonuc_7_S"/>
    <property type="match status" value="1"/>
</dbReference>
<evidence type="ECO:0000256" key="7">
    <source>
        <dbReference type="SAM" id="MobiDB-lite"/>
    </source>
</evidence>
<dbReference type="STRING" id="1679444.PYTT_0418"/>
<dbReference type="KEGG" id="agl:PYTT_0418"/>
<dbReference type="Gene3D" id="1.10.287.1040">
    <property type="entry name" value="Exonuclease VII, small subunit"/>
    <property type="match status" value="1"/>
</dbReference>
<dbReference type="AlphaFoldDB" id="A0A1H6KGS4"/>
<keyword evidence="5 6" id="KW-0269">Exonuclease</keyword>
<reference evidence="9" key="1">
    <citation type="submission" date="2016-09" db="EMBL/GenBank/DDBJ databases">
        <authorList>
            <person name="Koehorst J."/>
        </authorList>
    </citation>
    <scope>NUCLEOTIDE SEQUENCE [LARGE SCALE GENOMIC DNA]</scope>
</reference>
<comment type="subunit">
    <text evidence="6">Heterooligomer composed of large and small subunits.</text>
</comment>
<accession>A0A1H6KGS4</accession>
<protein>
    <recommendedName>
        <fullName evidence="6">Exodeoxyribonuclease 7 small subunit</fullName>
        <ecNumber evidence="6">3.1.11.6</ecNumber>
    </recommendedName>
    <alternativeName>
        <fullName evidence="6">Exodeoxyribonuclease VII small subunit</fullName>
        <shortName evidence="6">Exonuclease VII small subunit</shortName>
    </alternativeName>
</protein>
<evidence type="ECO:0000256" key="2">
    <source>
        <dbReference type="ARBA" id="ARBA00022490"/>
    </source>
</evidence>
<dbReference type="GO" id="GO:0006308">
    <property type="term" value="P:DNA catabolic process"/>
    <property type="evidence" value="ECO:0007669"/>
    <property type="project" value="UniProtKB-UniRule"/>
</dbReference>
<dbReference type="EC" id="3.1.11.6" evidence="6"/>
<comment type="subcellular location">
    <subcellularLocation>
        <location evidence="6">Cytoplasm</location>
    </subcellularLocation>
</comment>
<dbReference type="EMBL" id="LT629973">
    <property type="protein sequence ID" value="SEH74763.1"/>
    <property type="molecule type" value="Genomic_DNA"/>
</dbReference>
<keyword evidence="9" id="KW-1185">Reference proteome</keyword>
<dbReference type="PANTHER" id="PTHR34137:SF1">
    <property type="entry name" value="EXODEOXYRIBONUCLEASE 7 SMALL SUBUNIT"/>
    <property type="match status" value="1"/>
</dbReference>
<dbReference type="SUPFAM" id="SSF116842">
    <property type="entry name" value="XseB-like"/>
    <property type="match status" value="1"/>
</dbReference>
<gene>
    <name evidence="6" type="primary">xseB</name>
    <name evidence="8" type="ORF">PYTT_0418</name>
</gene>
<sequence>MAARTAKKQDTAAPSFEQAITRLQEILTLLDNTDTELEQAIALSEESSKLIRYCRGILANAELRIKTLENNTGDLASPNLDASPEQHETDDEFSLQ</sequence>
<dbReference type="InterPro" id="IPR003761">
    <property type="entry name" value="Exonuc_VII_S"/>
</dbReference>
<evidence type="ECO:0000256" key="3">
    <source>
        <dbReference type="ARBA" id="ARBA00022722"/>
    </source>
</evidence>
<evidence type="ECO:0000256" key="1">
    <source>
        <dbReference type="ARBA" id="ARBA00009998"/>
    </source>
</evidence>
<evidence type="ECO:0000313" key="8">
    <source>
        <dbReference type="EMBL" id="SEH74763.1"/>
    </source>
</evidence>
<dbReference type="RefSeq" id="WP_067773819.1">
    <property type="nucleotide sequence ID" value="NZ_LIGX01000014.1"/>
</dbReference>
<proteinExistence type="inferred from homology"/>
<evidence type="ECO:0000256" key="5">
    <source>
        <dbReference type="ARBA" id="ARBA00022839"/>
    </source>
</evidence>
<dbReference type="GO" id="GO:0008855">
    <property type="term" value="F:exodeoxyribonuclease VII activity"/>
    <property type="evidence" value="ECO:0007669"/>
    <property type="project" value="UniProtKB-UniRule"/>
</dbReference>
<evidence type="ECO:0000256" key="4">
    <source>
        <dbReference type="ARBA" id="ARBA00022801"/>
    </source>
</evidence>
<comment type="catalytic activity">
    <reaction evidence="6">
        <text>Exonucleolytic cleavage in either 5'- to 3'- or 3'- to 5'-direction to yield nucleoside 5'-phosphates.</text>
        <dbReference type="EC" id="3.1.11.6"/>
    </reaction>
</comment>
<evidence type="ECO:0000313" key="9">
    <source>
        <dbReference type="Proteomes" id="UP000176204"/>
    </source>
</evidence>
<keyword evidence="2 6" id="KW-0963">Cytoplasm</keyword>
<keyword evidence="4 6" id="KW-0378">Hydrolase</keyword>
<evidence type="ECO:0000256" key="6">
    <source>
        <dbReference type="HAMAP-Rule" id="MF_00337"/>
    </source>
</evidence>
<name>A0A1H6KGS4_9BACT</name>
<dbReference type="Pfam" id="PF02609">
    <property type="entry name" value="Exonuc_VII_S"/>
    <property type="match status" value="1"/>
</dbReference>
<dbReference type="GO" id="GO:0009318">
    <property type="term" value="C:exodeoxyribonuclease VII complex"/>
    <property type="evidence" value="ECO:0007669"/>
    <property type="project" value="UniProtKB-UniRule"/>
</dbReference>
<dbReference type="Proteomes" id="UP000176204">
    <property type="component" value="Chromosome I"/>
</dbReference>
<dbReference type="InterPro" id="IPR037004">
    <property type="entry name" value="Exonuc_VII_ssu_sf"/>
</dbReference>
<organism evidence="8 9">
    <name type="scientific">Akkermansia glycaniphila</name>
    <dbReference type="NCBI Taxonomy" id="1679444"/>
    <lineage>
        <taxon>Bacteria</taxon>
        <taxon>Pseudomonadati</taxon>
        <taxon>Verrucomicrobiota</taxon>
        <taxon>Verrucomicrobiia</taxon>
        <taxon>Verrucomicrobiales</taxon>
        <taxon>Akkermansiaceae</taxon>
        <taxon>Akkermansia</taxon>
    </lineage>
</organism>
<dbReference type="OrthoDB" id="9798666at2"/>
<feature type="region of interest" description="Disordered" evidence="7">
    <location>
        <begin position="71"/>
        <end position="96"/>
    </location>
</feature>
<keyword evidence="3 6" id="KW-0540">Nuclease</keyword>
<dbReference type="GO" id="GO:0005829">
    <property type="term" value="C:cytosol"/>
    <property type="evidence" value="ECO:0007669"/>
    <property type="project" value="TreeGrafter"/>
</dbReference>
<comment type="similarity">
    <text evidence="1 6">Belongs to the XseB family.</text>
</comment>
<comment type="function">
    <text evidence="6">Bidirectionally degrades single-stranded DNA into large acid-insoluble oligonucleotides, which are then degraded further into small acid-soluble oligonucleotides.</text>
</comment>